<dbReference type="Proteomes" id="UP000035159">
    <property type="component" value="Chromosome"/>
</dbReference>
<dbReference type="GO" id="GO:0016787">
    <property type="term" value="F:hydrolase activity"/>
    <property type="evidence" value="ECO:0007669"/>
    <property type="project" value="UniProtKB-KW"/>
</dbReference>
<dbReference type="EMBL" id="CP011232">
    <property type="protein sequence ID" value="AKI96682.1"/>
    <property type="molecule type" value="Genomic_DNA"/>
</dbReference>
<name>A0A0G2Z552_9BACT</name>
<dbReference type="STRING" id="1330330.IX53_01320"/>
<reference evidence="3 4" key="1">
    <citation type="submission" date="2015-04" db="EMBL/GenBank/DDBJ databases">
        <title>Complete Genome Sequence of Kosmotoga pacifica SLHLJ1.</title>
        <authorList>
            <person name="Jiang L.J."/>
            <person name="Shao Z.Z."/>
            <person name="Jebbar M."/>
        </authorList>
    </citation>
    <scope>NUCLEOTIDE SEQUENCE [LARGE SCALE GENOMIC DNA]</scope>
    <source>
        <strain evidence="3 4">SLHLJ1</strain>
    </source>
</reference>
<dbReference type="Gene3D" id="3.40.50.850">
    <property type="entry name" value="Isochorismatase-like"/>
    <property type="match status" value="1"/>
</dbReference>
<dbReference type="Pfam" id="PF00857">
    <property type="entry name" value="Isochorismatase"/>
    <property type="match status" value="1"/>
</dbReference>
<keyword evidence="4" id="KW-1185">Reference proteome</keyword>
<sequence>MTLSNSEYKKNSVWDSLAYYRTRHPFKRGKNPALLVIDAQKYFFNNVSRAFVSDSVSVLPYIESLVNAFNNRGLPVFLTRHVDVEGGPMHRWWGTVMKSTDPMTELIIENGEIIIKHSYDSFYRTNLSKKLKENNIDQLIVCGVQTHLCVSTTVRSAFIRGFNPVVVVDAVASKNRELHNGALLELAHGFAMIATTGEVMACL</sequence>
<evidence type="ECO:0000259" key="2">
    <source>
        <dbReference type="Pfam" id="PF00857"/>
    </source>
</evidence>
<protein>
    <recommendedName>
        <fullName evidence="2">Isochorismatase-like domain-containing protein</fullName>
    </recommendedName>
</protein>
<dbReference type="AlphaFoldDB" id="A0A0G2Z552"/>
<dbReference type="PANTHER" id="PTHR43540">
    <property type="entry name" value="PEROXYUREIDOACRYLATE/UREIDOACRYLATE AMIDOHYDROLASE-RELATED"/>
    <property type="match status" value="1"/>
</dbReference>
<organism evidence="3 4">
    <name type="scientific">Kosmotoga pacifica</name>
    <dbReference type="NCBI Taxonomy" id="1330330"/>
    <lineage>
        <taxon>Bacteria</taxon>
        <taxon>Thermotogati</taxon>
        <taxon>Thermotogota</taxon>
        <taxon>Thermotogae</taxon>
        <taxon>Kosmotogales</taxon>
        <taxon>Kosmotogaceae</taxon>
        <taxon>Kosmotoga</taxon>
    </lineage>
</organism>
<evidence type="ECO:0000313" key="4">
    <source>
        <dbReference type="Proteomes" id="UP000035159"/>
    </source>
</evidence>
<feature type="domain" description="Isochorismatase-like" evidence="2">
    <location>
        <begin position="33"/>
        <end position="196"/>
    </location>
</feature>
<evidence type="ECO:0000313" key="3">
    <source>
        <dbReference type="EMBL" id="AKI96682.1"/>
    </source>
</evidence>
<gene>
    <name evidence="3" type="ORF">IX53_01320</name>
</gene>
<evidence type="ECO:0000256" key="1">
    <source>
        <dbReference type="ARBA" id="ARBA00022801"/>
    </source>
</evidence>
<dbReference type="InterPro" id="IPR036380">
    <property type="entry name" value="Isochorismatase-like_sf"/>
</dbReference>
<dbReference type="CDD" id="cd00431">
    <property type="entry name" value="cysteine_hydrolases"/>
    <property type="match status" value="1"/>
</dbReference>
<proteinExistence type="predicted"/>
<accession>A0A0G2Z552</accession>
<dbReference type="PATRIC" id="fig|1330330.3.peg.268"/>
<dbReference type="SUPFAM" id="SSF52499">
    <property type="entry name" value="Isochorismatase-like hydrolases"/>
    <property type="match status" value="1"/>
</dbReference>
<dbReference type="OrthoDB" id="9796485at2"/>
<dbReference type="KEGG" id="kpf:IX53_01320"/>
<dbReference type="InterPro" id="IPR050272">
    <property type="entry name" value="Isochorismatase-like_hydrls"/>
</dbReference>
<keyword evidence="1" id="KW-0378">Hydrolase</keyword>
<dbReference type="InterPro" id="IPR000868">
    <property type="entry name" value="Isochorismatase-like_dom"/>
</dbReference>
<dbReference type="RefSeq" id="WP_047753817.1">
    <property type="nucleotide sequence ID" value="NZ_CAJUHA010000022.1"/>
</dbReference>
<dbReference type="PANTHER" id="PTHR43540:SF6">
    <property type="entry name" value="ISOCHORISMATASE-LIKE DOMAIN-CONTAINING PROTEIN"/>
    <property type="match status" value="1"/>
</dbReference>